<dbReference type="PANTHER" id="PTHR12599">
    <property type="entry name" value="PTERIN-4-ALPHA-CARBINOLAMINE DEHYDRATASE"/>
    <property type="match status" value="1"/>
</dbReference>
<gene>
    <name evidence="6" type="ORF">ET445_14440</name>
</gene>
<reference evidence="6 7" key="1">
    <citation type="submission" date="2019-01" db="EMBL/GenBank/DDBJ databases">
        <title>Genome sequencing of strain FW100M-8.</title>
        <authorList>
            <person name="Heo J."/>
            <person name="Kim S.-J."/>
            <person name="Kim J.-S."/>
            <person name="Hong S.-B."/>
            <person name="Kwon S.-W."/>
        </authorList>
    </citation>
    <scope>NUCLEOTIDE SEQUENCE [LARGE SCALE GENOMIC DNA]</scope>
    <source>
        <strain evidence="6 7">FW100M-8</strain>
    </source>
</reference>
<dbReference type="GO" id="GO:0008124">
    <property type="term" value="F:4-alpha-hydroxytetrahydrobiopterin dehydratase activity"/>
    <property type="evidence" value="ECO:0007669"/>
    <property type="project" value="UniProtKB-EC"/>
</dbReference>
<dbReference type="RefSeq" id="WP_129191892.1">
    <property type="nucleotide sequence ID" value="NZ_CP035491.1"/>
</dbReference>
<dbReference type="Proteomes" id="UP000291259">
    <property type="component" value="Chromosome"/>
</dbReference>
<proteinExistence type="inferred from homology"/>
<dbReference type="NCBIfam" id="NF002017">
    <property type="entry name" value="PRK00823.1-2"/>
    <property type="match status" value="1"/>
</dbReference>
<dbReference type="InterPro" id="IPR036428">
    <property type="entry name" value="PCD_sf"/>
</dbReference>
<dbReference type="CDD" id="cd00488">
    <property type="entry name" value="PCD_DCoH"/>
    <property type="match status" value="1"/>
</dbReference>
<evidence type="ECO:0000256" key="4">
    <source>
        <dbReference type="ARBA" id="ARBA00021735"/>
    </source>
</evidence>
<dbReference type="Pfam" id="PF01329">
    <property type="entry name" value="Pterin_4a"/>
    <property type="match status" value="1"/>
</dbReference>
<protein>
    <recommendedName>
        <fullName evidence="4">Putative pterin-4-alpha-carbinolamine dehydratase</fullName>
        <ecNumber evidence="3">4.2.1.96</ecNumber>
    </recommendedName>
</protein>
<comment type="catalytic activity">
    <reaction evidence="1">
        <text>(4aS,6R)-4a-hydroxy-L-erythro-5,6,7,8-tetrahydrobiopterin = (6R)-L-erythro-6,7-dihydrobiopterin + H2O</text>
        <dbReference type="Rhea" id="RHEA:11920"/>
        <dbReference type="ChEBI" id="CHEBI:15377"/>
        <dbReference type="ChEBI" id="CHEBI:15642"/>
        <dbReference type="ChEBI" id="CHEBI:43120"/>
        <dbReference type="EC" id="4.2.1.96"/>
    </reaction>
</comment>
<name>A0A4P6FK35_9MICO</name>
<dbReference type="GO" id="GO:0006729">
    <property type="term" value="P:tetrahydrobiopterin biosynthetic process"/>
    <property type="evidence" value="ECO:0007669"/>
    <property type="project" value="InterPro"/>
</dbReference>
<dbReference type="Gene3D" id="3.30.1360.20">
    <property type="entry name" value="Transcriptional coactivator/pterin dehydratase"/>
    <property type="match status" value="1"/>
</dbReference>
<evidence type="ECO:0000313" key="7">
    <source>
        <dbReference type="Proteomes" id="UP000291259"/>
    </source>
</evidence>
<dbReference type="PANTHER" id="PTHR12599:SF0">
    <property type="entry name" value="PTERIN-4-ALPHA-CARBINOLAMINE DEHYDRATASE"/>
    <property type="match status" value="1"/>
</dbReference>
<evidence type="ECO:0000256" key="1">
    <source>
        <dbReference type="ARBA" id="ARBA00001554"/>
    </source>
</evidence>
<keyword evidence="7" id="KW-1185">Reference proteome</keyword>
<accession>A0A4P6FK35</accession>
<dbReference type="SUPFAM" id="SSF55248">
    <property type="entry name" value="PCD-like"/>
    <property type="match status" value="1"/>
</dbReference>
<dbReference type="InterPro" id="IPR001533">
    <property type="entry name" value="Pterin_deHydtase"/>
</dbReference>
<dbReference type="KEGG" id="agf:ET445_14440"/>
<evidence type="ECO:0000313" key="6">
    <source>
        <dbReference type="EMBL" id="QAY74347.1"/>
    </source>
</evidence>
<dbReference type="OrthoDB" id="15077at2"/>
<dbReference type="EMBL" id="CP035491">
    <property type="protein sequence ID" value="QAY74347.1"/>
    <property type="molecule type" value="Genomic_DNA"/>
</dbReference>
<dbReference type="AlphaFoldDB" id="A0A4P6FK35"/>
<comment type="similarity">
    <text evidence="2">Belongs to the pterin-4-alpha-carbinolamine dehydratase family.</text>
</comment>
<evidence type="ECO:0000256" key="2">
    <source>
        <dbReference type="ARBA" id="ARBA00006472"/>
    </source>
</evidence>
<evidence type="ECO:0000256" key="5">
    <source>
        <dbReference type="ARBA" id="ARBA00023239"/>
    </source>
</evidence>
<evidence type="ECO:0000256" key="3">
    <source>
        <dbReference type="ARBA" id="ARBA00013252"/>
    </source>
</evidence>
<sequence>MENDRVLLGFGEIDAQIADTAFRRDGSRLVAEYETGDFSGAVRLLDRVAEAAEEFNHHPDVRLAWGRIVFELRSHDVGGVTARDIRLAHRIERLAAG</sequence>
<dbReference type="EC" id="4.2.1.96" evidence="3"/>
<keyword evidence="5 6" id="KW-0456">Lyase</keyword>
<organism evidence="6 7">
    <name type="scientific">Agromyces protaetiae</name>
    <dbReference type="NCBI Taxonomy" id="2509455"/>
    <lineage>
        <taxon>Bacteria</taxon>
        <taxon>Bacillati</taxon>
        <taxon>Actinomycetota</taxon>
        <taxon>Actinomycetes</taxon>
        <taxon>Micrococcales</taxon>
        <taxon>Microbacteriaceae</taxon>
        <taxon>Agromyces</taxon>
    </lineage>
</organism>